<sequence length="366" mass="40696">MTGAEIEAGRSWIASVASHVQNDREFSQRDIDELIDLSDERQVELASLALSMFSAMVDEATEATYLLVWIPLGERDEIPGRIPSFEALLQSADFTGSLVGLSVPGFLVAGANPSDWNRSAVEFRAVLDHPLQLNRETTCCRKSVFHPRAESCSTMNLDPESVAQLVFEDMTALQERRLRLLAYWMNRSDGPLTSMDGTLDSADELREWFVTFVESGCPGIPEDARPRLSYDGSVLPYSDENRAWNVAEMITPYWKMIYAKVDPSAHYSIHRDKTKRKTGSHLATVIKLSNGSFATPGFAAVTGSRVAEVGRAGLRMAPWSMLLKNFVPPGFFPDTQERGESLLTPLLTSEQPAIIPPYPQSLDFRD</sequence>
<reference evidence="2" key="1">
    <citation type="submission" date="2019-02" db="EMBL/GenBank/DDBJ databases">
        <title>Glaciihabitans arcticus sp. nov., a psychrotolerant bacterium isolated from polar soil.</title>
        <authorList>
            <person name="Dahal R.H."/>
        </authorList>
    </citation>
    <scope>NUCLEOTIDE SEQUENCE [LARGE SCALE GENOMIC DNA]</scope>
    <source>
        <strain evidence="2">RP-3-7</strain>
    </source>
</reference>
<organism evidence="1 2">
    <name type="scientific">Glaciihabitans arcticus</name>
    <dbReference type="NCBI Taxonomy" id="2668039"/>
    <lineage>
        <taxon>Bacteria</taxon>
        <taxon>Bacillati</taxon>
        <taxon>Actinomycetota</taxon>
        <taxon>Actinomycetes</taxon>
        <taxon>Micrococcales</taxon>
        <taxon>Microbacteriaceae</taxon>
        <taxon>Glaciihabitans</taxon>
    </lineage>
</organism>
<keyword evidence="2" id="KW-1185">Reference proteome</keyword>
<evidence type="ECO:0000313" key="1">
    <source>
        <dbReference type="EMBL" id="TBN57977.1"/>
    </source>
</evidence>
<accession>A0A4Q9GXK6</accession>
<evidence type="ECO:0000313" key="2">
    <source>
        <dbReference type="Proteomes" id="UP000294194"/>
    </source>
</evidence>
<proteinExistence type="predicted"/>
<comment type="caution">
    <text evidence="1">The sequence shown here is derived from an EMBL/GenBank/DDBJ whole genome shotgun (WGS) entry which is preliminary data.</text>
</comment>
<dbReference type="Proteomes" id="UP000294194">
    <property type="component" value="Unassembled WGS sequence"/>
</dbReference>
<dbReference type="RefSeq" id="WP_130982086.1">
    <property type="nucleotide sequence ID" value="NZ_SISG01000001.1"/>
</dbReference>
<dbReference type="AlphaFoldDB" id="A0A4Q9GXK6"/>
<protein>
    <submittedName>
        <fullName evidence="1">Uncharacterized protein</fullName>
    </submittedName>
</protein>
<gene>
    <name evidence="1" type="ORF">EYE40_11545</name>
</gene>
<dbReference type="EMBL" id="SISG01000001">
    <property type="protein sequence ID" value="TBN57977.1"/>
    <property type="molecule type" value="Genomic_DNA"/>
</dbReference>
<name>A0A4Q9GXK6_9MICO</name>